<feature type="region of interest" description="Disordered" evidence="4">
    <location>
        <begin position="420"/>
        <end position="637"/>
    </location>
</feature>
<accession>A0AAD7XGW8</accession>
<feature type="compositionally biased region" description="Low complexity" evidence="4">
    <location>
        <begin position="226"/>
        <end position="241"/>
    </location>
</feature>
<evidence type="ECO:0000313" key="6">
    <source>
        <dbReference type="EMBL" id="KAJ8502319.1"/>
    </source>
</evidence>
<feature type="region of interest" description="Disordered" evidence="4">
    <location>
        <begin position="356"/>
        <end position="380"/>
    </location>
</feature>
<dbReference type="SUPFAM" id="SSF54160">
    <property type="entry name" value="Chromo domain-like"/>
    <property type="match status" value="1"/>
</dbReference>
<proteinExistence type="predicted"/>
<evidence type="ECO:0000256" key="3">
    <source>
        <dbReference type="ARBA" id="ARBA00022833"/>
    </source>
</evidence>
<dbReference type="SMART" id="SM00298">
    <property type="entry name" value="CHROMO"/>
    <property type="match status" value="1"/>
</dbReference>
<feature type="compositionally biased region" description="Basic and acidic residues" evidence="4">
    <location>
        <begin position="471"/>
        <end position="482"/>
    </location>
</feature>
<feature type="compositionally biased region" description="Pro residues" evidence="4">
    <location>
        <begin position="369"/>
        <end position="380"/>
    </location>
</feature>
<evidence type="ECO:0000313" key="7">
    <source>
        <dbReference type="Proteomes" id="UP001215151"/>
    </source>
</evidence>
<name>A0AAD7XGW8_9APHY</name>
<dbReference type="InterPro" id="IPR023780">
    <property type="entry name" value="Chromo_domain"/>
</dbReference>
<dbReference type="InterPro" id="IPR019787">
    <property type="entry name" value="Znf_PHD-finger"/>
</dbReference>
<evidence type="ECO:0000256" key="4">
    <source>
        <dbReference type="SAM" id="MobiDB-lite"/>
    </source>
</evidence>
<feature type="compositionally biased region" description="Basic and acidic residues" evidence="4">
    <location>
        <begin position="525"/>
        <end position="534"/>
    </location>
</feature>
<dbReference type="InterPro" id="IPR013083">
    <property type="entry name" value="Znf_RING/FYVE/PHD"/>
</dbReference>
<dbReference type="SMART" id="SM00249">
    <property type="entry name" value="PHD"/>
    <property type="match status" value="1"/>
</dbReference>
<dbReference type="InterPro" id="IPR001965">
    <property type="entry name" value="Znf_PHD"/>
</dbReference>
<dbReference type="CDD" id="cd18964">
    <property type="entry name" value="chromodomain"/>
    <property type="match status" value="1"/>
</dbReference>
<evidence type="ECO:0000256" key="1">
    <source>
        <dbReference type="ARBA" id="ARBA00022723"/>
    </source>
</evidence>
<dbReference type="Proteomes" id="UP001215151">
    <property type="component" value="Unassembled WGS sequence"/>
</dbReference>
<evidence type="ECO:0000259" key="5">
    <source>
        <dbReference type="PROSITE" id="PS50013"/>
    </source>
</evidence>
<sequence>MANPTGYPPFDPAPFTELMGVFASALDKNEHHMALRLNKIEATLGGIAKTTAEALQIAHTTRQETKEGLDRLQAALLNTAKSSRANHEKVQTLLGAQDMEMQEEGTSLFARMQLLEQTIAELTESVSDPDAARPAIVRHEAAVNTSPELRPLSDAGVDTLDLELPSRSTDTEVQTNIRTFVESAVSPPPEVIQQTAVQFTSHQSLGATQSSAVPFIVQPLAPAEWATSGDCSDGTGSSGASKGVSPIPILRIVASGADEHLSLPPSSEGRASSAFEEQEILNSLRPDVDRSQTTSSSSLLSASQTPEMGSGARPSIPLPRRNTLVAHTPSTSVQTGAPSGTLAQASALGLITPTLTQGVSTSGQSSTSPPQPPKVSPPLPRRATLLASLQNSAGRVVGPSSLGRARLSSNTNPVAAAASSSSLSSISSQPKPIASQGLQSSERSDSLSSLSSLSSPPQSQSQPQAQTQSRTLERTRASERIRASSTASNPASARDVSRTRESAARGRSRSATRGGKASASARVGMKKERSESDVAGRAAKRRKTLGDTSDIAMGDDEGTSSSSISTRGGKMSARGGRGPGRGRGRGRGRGGSAGMSSSRGVTKGGDDDEGEDSGGSSDSRGKGAKYEPPRVGTDCPWPDKIDGDEAYQREFVQCDNCEAWYHFGCVGLHTGDPRLEPDAQFVCPPCESSEAIREQRQGLRFQEAACCRPDCDRPGLASETNEYFVERIIGRRPYDADLAAGVKRPTRFLWLVKWDGWKAEFASWTEREHLGDCARLIEEFEHAAEIEGRNLDKLNSVVVLNEGSAVGW</sequence>
<keyword evidence="1" id="KW-0479">Metal-binding</keyword>
<protein>
    <recommendedName>
        <fullName evidence="5">Chromo domain-containing protein</fullName>
    </recommendedName>
</protein>
<dbReference type="Pfam" id="PF00385">
    <property type="entry name" value="Chromo"/>
    <property type="match status" value="1"/>
</dbReference>
<feature type="region of interest" description="Disordered" evidence="4">
    <location>
        <begin position="283"/>
        <end position="320"/>
    </location>
</feature>
<organism evidence="6 7">
    <name type="scientific">Trametes cubensis</name>
    <dbReference type="NCBI Taxonomy" id="1111947"/>
    <lineage>
        <taxon>Eukaryota</taxon>
        <taxon>Fungi</taxon>
        <taxon>Dikarya</taxon>
        <taxon>Basidiomycota</taxon>
        <taxon>Agaricomycotina</taxon>
        <taxon>Agaricomycetes</taxon>
        <taxon>Polyporales</taxon>
        <taxon>Polyporaceae</taxon>
        <taxon>Trametes</taxon>
    </lineage>
</organism>
<keyword evidence="7" id="KW-1185">Reference proteome</keyword>
<feature type="compositionally biased region" description="Low complexity" evidence="4">
    <location>
        <begin position="291"/>
        <end position="305"/>
    </location>
</feature>
<feature type="compositionally biased region" description="Low complexity" evidence="4">
    <location>
        <begin position="509"/>
        <end position="522"/>
    </location>
</feature>
<feature type="compositionally biased region" description="Basic and acidic residues" evidence="4">
    <location>
        <begin position="495"/>
        <end position="504"/>
    </location>
</feature>
<dbReference type="Gene3D" id="2.40.50.40">
    <property type="match status" value="1"/>
</dbReference>
<dbReference type="AlphaFoldDB" id="A0AAD7XGW8"/>
<reference evidence="6" key="1">
    <citation type="submission" date="2022-11" db="EMBL/GenBank/DDBJ databases">
        <title>Genome Sequence of Cubamyces cubensis.</title>
        <authorList>
            <person name="Buettner E."/>
        </authorList>
    </citation>
    <scope>NUCLEOTIDE SEQUENCE</scope>
    <source>
        <strain evidence="6">MPL-01</strain>
    </source>
</reference>
<dbReference type="GO" id="GO:0006338">
    <property type="term" value="P:chromatin remodeling"/>
    <property type="evidence" value="ECO:0007669"/>
    <property type="project" value="UniProtKB-ARBA"/>
</dbReference>
<feature type="compositionally biased region" description="Low complexity" evidence="4">
    <location>
        <begin position="438"/>
        <end position="469"/>
    </location>
</feature>
<feature type="compositionally biased region" description="Low complexity" evidence="4">
    <location>
        <begin position="356"/>
        <end position="368"/>
    </location>
</feature>
<dbReference type="InterPro" id="IPR016197">
    <property type="entry name" value="Chromo-like_dom_sf"/>
</dbReference>
<gene>
    <name evidence="6" type="ORF">ONZ51_g61</name>
</gene>
<dbReference type="Gene3D" id="3.30.40.10">
    <property type="entry name" value="Zinc/RING finger domain, C3HC4 (zinc finger)"/>
    <property type="match status" value="1"/>
</dbReference>
<dbReference type="InterPro" id="IPR000953">
    <property type="entry name" value="Chromo/chromo_shadow_dom"/>
</dbReference>
<dbReference type="Pfam" id="PF00628">
    <property type="entry name" value="PHD"/>
    <property type="match status" value="1"/>
</dbReference>
<evidence type="ECO:0000256" key="2">
    <source>
        <dbReference type="ARBA" id="ARBA00022771"/>
    </source>
</evidence>
<keyword evidence="2" id="KW-0863">Zinc-finger</keyword>
<feature type="compositionally biased region" description="Basic and acidic residues" evidence="4">
    <location>
        <begin position="619"/>
        <end position="628"/>
    </location>
</feature>
<comment type="caution">
    <text evidence="6">The sequence shown here is derived from an EMBL/GenBank/DDBJ whole genome shotgun (WGS) entry which is preliminary data.</text>
</comment>
<dbReference type="GO" id="GO:0008270">
    <property type="term" value="F:zinc ion binding"/>
    <property type="evidence" value="ECO:0007669"/>
    <property type="project" value="UniProtKB-KW"/>
</dbReference>
<dbReference type="PROSITE" id="PS50013">
    <property type="entry name" value="CHROMO_2"/>
    <property type="match status" value="1"/>
</dbReference>
<dbReference type="EMBL" id="JAPEVG010000001">
    <property type="protein sequence ID" value="KAJ8502319.1"/>
    <property type="molecule type" value="Genomic_DNA"/>
</dbReference>
<keyword evidence="3" id="KW-0862">Zinc</keyword>
<feature type="domain" description="Chromo" evidence="5">
    <location>
        <begin position="723"/>
        <end position="781"/>
    </location>
</feature>
<feature type="region of interest" description="Disordered" evidence="4">
    <location>
        <begin position="225"/>
        <end position="244"/>
    </location>
</feature>